<keyword evidence="9" id="KW-1185">Reference proteome</keyword>
<sequence length="158" mass="17450">MAYYWFQQSRFLRFQFLFSGLLIVFSFPGYIQHLNNPALPTDRPCAPSKQYYGRGPIQIAQYNYGQAGKAIGVDLADLAATDATISFETPSGHNVITGRWPPAADNAANCVPGFRVITNIINGGLIVDSGNNLNCNNQKPFVGSVLFLNYNYLDHPVK</sequence>
<dbReference type="Proteomes" id="UP000077755">
    <property type="component" value="Chromosome 6"/>
</dbReference>
<evidence type="ECO:0000256" key="1">
    <source>
        <dbReference type="ARBA" id="ARBA00003102"/>
    </source>
</evidence>
<dbReference type="EMBL" id="CP093348">
    <property type="protein sequence ID" value="WOH03877.1"/>
    <property type="molecule type" value="Genomic_DNA"/>
</dbReference>
<dbReference type="GO" id="GO:0008061">
    <property type="term" value="F:chitin binding"/>
    <property type="evidence" value="ECO:0007669"/>
    <property type="project" value="UniProtKB-KW"/>
</dbReference>
<keyword evidence="6" id="KW-1133">Transmembrane helix</keyword>
<keyword evidence="6" id="KW-0472">Membrane</keyword>
<protein>
    <recommendedName>
        <fullName evidence="7">Glycoside hydrolase family 19 catalytic domain-containing protein</fullName>
    </recommendedName>
</protein>
<keyword evidence="6" id="KW-0812">Transmembrane</keyword>
<evidence type="ECO:0000259" key="7">
    <source>
        <dbReference type="Pfam" id="PF00182"/>
    </source>
</evidence>
<dbReference type="CDD" id="cd00325">
    <property type="entry name" value="chitinase_GH19"/>
    <property type="match status" value="1"/>
</dbReference>
<keyword evidence="4" id="KW-0624">Polysaccharide degradation</keyword>
<dbReference type="InterPro" id="IPR000726">
    <property type="entry name" value="Glyco_hydro_19_cat"/>
</dbReference>
<dbReference type="GO" id="GO:0050832">
    <property type="term" value="P:defense response to fungus"/>
    <property type="evidence" value="ECO:0007669"/>
    <property type="project" value="TreeGrafter"/>
</dbReference>
<evidence type="ECO:0000256" key="5">
    <source>
        <dbReference type="ARBA" id="ARBA00023157"/>
    </source>
</evidence>
<organism evidence="8 9">
    <name type="scientific">Daucus carota subsp. sativus</name>
    <name type="common">Carrot</name>
    <dbReference type="NCBI Taxonomy" id="79200"/>
    <lineage>
        <taxon>Eukaryota</taxon>
        <taxon>Viridiplantae</taxon>
        <taxon>Streptophyta</taxon>
        <taxon>Embryophyta</taxon>
        <taxon>Tracheophyta</taxon>
        <taxon>Spermatophyta</taxon>
        <taxon>Magnoliopsida</taxon>
        <taxon>eudicotyledons</taxon>
        <taxon>Gunneridae</taxon>
        <taxon>Pentapetalae</taxon>
        <taxon>asterids</taxon>
        <taxon>campanulids</taxon>
        <taxon>Apiales</taxon>
        <taxon>Apiaceae</taxon>
        <taxon>Apioideae</taxon>
        <taxon>Scandiceae</taxon>
        <taxon>Daucinae</taxon>
        <taxon>Daucus</taxon>
        <taxon>Daucus sect. Daucus</taxon>
    </lineage>
</organism>
<evidence type="ECO:0000256" key="3">
    <source>
        <dbReference type="ARBA" id="ARBA00022821"/>
    </source>
</evidence>
<evidence type="ECO:0000313" key="9">
    <source>
        <dbReference type="Proteomes" id="UP000077755"/>
    </source>
</evidence>
<accession>A0AAF1B4P0</accession>
<evidence type="ECO:0000256" key="4">
    <source>
        <dbReference type="ARBA" id="ARBA00023024"/>
    </source>
</evidence>
<dbReference type="GO" id="GO:0016998">
    <property type="term" value="P:cell wall macromolecule catabolic process"/>
    <property type="evidence" value="ECO:0007669"/>
    <property type="project" value="InterPro"/>
</dbReference>
<evidence type="ECO:0000256" key="2">
    <source>
        <dbReference type="ARBA" id="ARBA00022669"/>
    </source>
</evidence>
<dbReference type="GO" id="GO:0006032">
    <property type="term" value="P:chitin catabolic process"/>
    <property type="evidence" value="ECO:0007669"/>
    <property type="project" value="UniProtKB-KW"/>
</dbReference>
<reference evidence="8" key="1">
    <citation type="journal article" date="2016" name="Nat. Genet.">
        <title>A high-quality carrot genome assembly provides new insights into carotenoid accumulation and asterid genome evolution.</title>
        <authorList>
            <person name="Iorizzo M."/>
            <person name="Ellison S."/>
            <person name="Senalik D."/>
            <person name="Zeng P."/>
            <person name="Satapoomin P."/>
            <person name="Huang J."/>
            <person name="Bowman M."/>
            <person name="Iovene M."/>
            <person name="Sanseverino W."/>
            <person name="Cavagnaro P."/>
            <person name="Yildiz M."/>
            <person name="Macko-Podgorni A."/>
            <person name="Moranska E."/>
            <person name="Grzebelus E."/>
            <person name="Grzebelus D."/>
            <person name="Ashrafi H."/>
            <person name="Zheng Z."/>
            <person name="Cheng S."/>
            <person name="Spooner D."/>
            <person name="Van Deynze A."/>
            <person name="Simon P."/>
        </authorList>
    </citation>
    <scope>NUCLEOTIDE SEQUENCE</scope>
    <source>
        <tissue evidence="8">Leaf</tissue>
    </source>
</reference>
<dbReference type="Gene3D" id="1.10.530.10">
    <property type="match status" value="1"/>
</dbReference>
<evidence type="ECO:0000313" key="8">
    <source>
        <dbReference type="EMBL" id="WOH03877.1"/>
    </source>
</evidence>
<dbReference type="PANTHER" id="PTHR22595">
    <property type="entry name" value="CHITINASE-RELATED"/>
    <property type="match status" value="1"/>
</dbReference>
<keyword evidence="2" id="KW-0147">Chitin-binding</keyword>
<dbReference type="Pfam" id="PF00182">
    <property type="entry name" value="Glyco_hydro_19"/>
    <property type="match status" value="1"/>
</dbReference>
<dbReference type="GO" id="GO:0004568">
    <property type="term" value="F:chitinase activity"/>
    <property type="evidence" value="ECO:0007669"/>
    <property type="project" value="InterPro"/>
</dbReference>
<name>A0AAF1B4P0_DAUCS</name>
<proteinExistence type="predicted"/>
<dbReference type="AlphaFoldDB" id="A0AAF1B4P0"/>
<keyword evidence="4" id="KW-0119">Carbohydrate metabolism</keyword>
<gene>
    <name evidence="8" type="ORF">DCAR_0623278</name>
</gene>
<evidence type="ECO:0000256" key="6">
    <source>
        <dbReference type="SAM" id="Phobius"/>
    </source>
</evidence>
<keyword evidence="5" id="KW-1015">Disulfide bond</keyword>
<keyword evidence="3" id="KW-0611">Plant defense</keyword>
<keyword evidence="4" id="KW-0146">Chitin degradation</keyword>
<reference evidence="8" key="2">
    <citation type="submission" date="2022-03" db="EMBL/GenBank/DDBJ databases">
        <title>Draft title - Genomic analysis of global carrot germplasm unveils the trajectory of domestication and the origin of high carotenoid orange carrot.</title>
        <authorList>
            <person name="Iorizzo M."/>
            <person name="Ellison S."/>
            <person name="Senalik D."/>
            <person name="Macko-Podgorni A."/>
            <person name="Grzebelus D."/>
            <person name="Bostan H."/>
            <person name="Rolling W."/>
            <person name="Curaba J."/>
            <person name="Simon P."/>
        </authorList>
    </citation>
    <scope>NUCLEOTIDE SEQUENCE</scope>
    <source>
        <tissue evidence="8">Leaf</tissue>
    </source>
</reference>
<dbReference type="SUPFAM" id="SSF53955">
    <property type="entry name" value="Lysozyme-like"/>
    <property type="match status" value="1"/>
</dbReference>
<comment type="function">
    <text evidence="1">Defense against chitin-containing fungal pathogens.</text>
</comment>
<feature type="transmembrane region" description="Helical" evidence="6">
    <location>
        <begin position="12"/>
        <end position="31"/>
    </location>
</feature>
<dbReference type="PANTHER" id="PTHR22595:SF79">
    <property type="entry name" value="CHITINASE 12"/>
    <property type="match status" value="1"/>
</dbReference>
<dbReference type="InterPro" id="IPR023346">
    <property type="entry name" value="Lysozyme-like_dom_sf"/>
</dbReference>
<feature type="domain" description="Glycoside hydrolase family 19 catalytic" evidence="7">
    <location>
        <begin position="41"/>
        <end position="138"/>
    </location>
</feature>